<protein>
    <submittedName>
        <fullName evidence="2">Ovule protein</fullName>
    </submittedName>
</protein>
<keyword evidence="1" id="KW-1185">Reference proteome</keyword>
<name>A0A914CTT7_9BILA</name>
<proteinExistence type="predicted"/>
<dbReference type="WBParaSite" id="ACRNAN_scaffold1395.g29692.t1">
    <property type="protein sequence ID" value="ACRNAN_scaffold1395.g29692.t1"/>
    <property type="gene ID" value="ACRNAN_scaffold1395.g29692"/>
</dbReference>
<accession>A0A914CTT7</accession>
<reference evidence="2" key="1">
    <citation type="submission" date="2022-11" db="UniProtKB">
        <authorList>
            <consortium name="WormBaseParasite"/>
        </authorList>
    </citation>
    <scope>IDENTIFICATION</scope>
</reference>
<evidence type="ECO:0000313" key="2">
    <source>
        <dbReference type="WBParaSite" id="ACRNAN_scaffold1395.g29692.t1"/>
    </source>
</evidence>
<organism evidence="1 2">
    <name type="scientific">Acrobeloides nanus</name>
    <dbReference type="NCBI Taxonomy" id="290746"/>
    <lineage>
        <taxon>Eukaryota</taxon>
        <taxon>Metazoa</taxon>
        <taxon>Ecdysozoa</taxon>
        <taxon>Nematoda</taxon>
        <taxon>Chromadorea</taxon>
        <taxon>Rhabditida</taxon>
        <taxon>Tylenchina</taxon>
        <taxon>Cephalobomorpha</taxon>
        <taxon>Cephaloboidea</taxon>
        <taxon>Cephalobidae</taxon>
        <taxon>Acrobeloides</taxon>
    </lineage>
</organism>
<dbReference type="AlphaFoldDB" id="A0A914CTT7"/>
<sequence>MPIWIRQRRRMVPPKTKKFLPSLSHLKVGGTPVRWLDSSSTKYISSTVQFIDHGLQQLKKWTSTTKECYNDQT</sequence>
<evidence type="ECO:0000313" key="1">
    <source>
        <dbReference type="Proteomes" id="UP000887540"/>
    </source>
</evidence>
<dbReference type="Proteomes" id="UP000887540">
    <property type="component" value="Unplaced"/>
</dbReference>